<evidence type="ECO:0000256" key="1">
    <source>
        <dbReference type="SAM" id="Phobius"/>
    </source>
</evidence>
<keyword evidence="1" id="KW-1133">Transmembrane helix</keyword>
<feature type="transmembrane region" description="Helical" evidence="1">
    <location>
        <begin position="39"/>
        <end position="58"/>
    </location>
</feature>
<reference evidence="2 3" key="1">
    <citation type="submission" date="2024-12" db="EMBL/GenBank/DDBJ databases">
        <authorList>
            <person name="Lee Y."/>
        </authorList>
    </citation>
    <scope>NUCLEOTIDE SEQUENCE [LARGE SCALE GENOMIC DNA]</scope>
    <source>
        <strain evidence="2 3">03SUJ4</strain>
    </source>
</reference>
<feature type="transmembrane region" description="Helical" evidence="1">
    <location>
        <begin position="454"/>
        <end position="474"/>
    </location>
</feature>
<organism evidence="2 3">
    <name type="scientific">Terriglobus aquaticus</name>
    <dbReference type="NCBI Taxonomy" id="940139"/>
    <lineage>
        <taxon>Bacteria</taxon>
        <taxon>Pseudomonadati</taxon>
        <taxon>Acidobacteriota</taxon>
        <taxon>Terriglobia</taxon>
        <taxon>Terriglobales</taxon>
        <taxon>Acidobacteriaceae</taxon>
        <taxon>Terriglobus</taxon>
    </lineage>
</organism>
<protein>
    <submittedName>
        <fullName evidence="2">Uncharacterized protein</fullName>
    </submittedName>
</protein>
<evidence type="ECO:0000313" key="2">
    <source>
        <dbReference type="EMBL" id="MFN2976684.1"/>
    </source>
</evidence>
<feature type="transmembrane region" description="Helical" evidence="1">
    <location>
        <begin position="195"/>
        <end position="215"/>
    </location>
</feature>
<proteinExistence type="predicted"/>
<feature type="transmembrane region" description="Helical" evidence="1">
    <location>
        <begin position="235"/>
        <end position="257"/>
    </location>
</feature>
<sequence>MAAGTALVIPFPKEIPYQGTMLVGALLVAALIAEGNSPVLCLTVLGWMLVTNFGFNIVGGFRNPAGAYILFVTLFTGLLGVFVKALTNEPLVANVPNADQTLLVYMLGTCATTFAALLSLRFRPKKPFLAGRLTQGNTNNVVIGCLVVGIGLPYALYLLAPGLASIARQLNITLPLAILIGVFQRVKATGGRSSFSWPVLIAWAFSTWVGLLSYSKEAMFAPSLAWVVASAAARLRLSILQVITLVPLGAFAVLILVPYSQYGRNFRDETAANPQVAYNLLRHPLALRDKVNRDAAERIDLYHWYNQPRGIFDRLTLVPIDSALIALTDLQGPIGLQNTFNYFENIIPHFILPDKPEIRAGNDYAHEIGMLAPSDHTTGISFSPFGDAYHQAGWLGILLVMPAIQFLMFVAMNYVLGSTEEAPWALFFVMAFAHIAAEGMLSFPVYIISFGMEAVVATAFAMIYLTPMIGSLLLGPGRNAIPERSFAQPARTRFAAEARG</sequence>
<gene>
    <name evidence="2" type="ORF">ACK2TP_12995</name>
</gene>
<comment type="caution">
    <text evidence="2">The sequence shown here is derived from an EMBL/GenBank/DDBJ whole genome shotgun (WGS) entry which is preliminary data.</text>
</comment>
<keyword evidence="3" id="KW-1185">Reference proteome</keyword>
<feature type="transmembrane region" description="Helical" evidence="1">
    <location>
        <begin position="102"/>
        <end position="120"/>
    </location>
</feature>
<feature type="transmembrane region" description="Helical" evidence="1">
    <location>
        <begin position="65"/>
        <end position="82"/>
    </location>
</feature>
<feature type="transmembrane region" description="Helical" evidence="1">
    <location>
        <begin position="422"/>
        <end position="447"/>
    </location>
</feature>
<dbReference type="Proteomes" id="UP001634747">
    <property type="component" value="Unassembled WGS sequence"/>
</dbReference>
<dbReference type="RefSeq" id="WP_263411850.1">
    <property type="nucleotide sequence ID" value="NZ_BAABBH010000001.1"/>
</dbReference>
<accession>A0ABW9KLL6</accession>
<feature type="transmembrane region" description="Helical" evidence="1">
    <location>
        <begin position="392"/>
        <end position="416"/>
    </location>
</feature>
<feature type="transmembrane region" description="Helical" evidence="1">
    <location>
        <begin position="141"/>
        <end position="160"/>
    </location>
</feature>
<feature type="transmembrane region" description="Helical" evidence="1">
    <location>
        <begin position="15"/>
        <end position="33"/>
    </location>
</feature>
<name>A0ABW9KLL6_9BACT</name>
<evidence type="ECO:0000313" key="3">
    <source>
        <dbReference type="Proteomes" id="UP001634747"/>
    </source>
</evidence>
<keyword evidence="1" id="KW-0472">Membrane</keyword>
<dbReference type="EMBL" id="JBJYXY010000001">
    <property type="protein sequence ID" value="MFN2976684.1"/>
    <property type="molecule type" value="Genomic_DNA"/>
</dbReference>
<keyword evidence="1" id="KW-0812">Transmembrane</keyword>